<dbReference type="OrthoDB" id="18740at2759"/>
<dbReference type="Pfam" id="PF21020">
    <property type="entry name" value="Spectrin_4"/>
    <property type="match status" value="1"/>
</dbReference>
<feature type="domain" description="Calponin-homology (CH)" evidence="5">
    <location>
        <begin position="229"/>
        <end position="334"/>
    </location>
</feature>
<dbReference type="InterPro" id="IPR002017">
    <property type="entry name" value="Spectrin_repeat"/>
</dbReference>
<reference evidence="6 7" key="1">
    <citation type="journal article" date="2019" name="Commun. Biol.">
        <title>The bagworm genome reveals a unique fibroin gene that provides high tensile strength.</title>
        <authorList>
            <person name="Kono N."/>
            <person name="Nakamura H."/>
            <person name="Ohtoshi R."/>
            <person name="Tomita M."/>
            <person name="Numata K."/>
            <person name="Arakawa K."/>
        </authorList>
    </citation>
    <scope>NUCLEOTIDE SEQUENCE [LARGE SCALE GENOMIC DNA]</scope>
</reference>
<evidence type="ECO:0000259" key="5">
    <source>
        <dbReference type="PROSITE" id="PS50021"/>
    </source>
</evidence>
<organism evidence="6 7">
    <name type="scientific">Eumeta variegata</name>
    <name type="common">Bagworm moth</name>
    <name type="synonym">Eumeta japonica</name>
    <dbReference type="NCBI Taxonomy" id="151549"/>
    <lineage>
        <taxon>Eukaryota</taxon>
        <taxon>Metazoa</taxon>
        <taxon>Ecdysozoa</taxon>
        <taxon>Arthropoda</taxon>
        <taxon>Hexapoda</taxon>
        <taxon>Insecta</taxon>
        <taxon>Pterygota</taxon>
        <taxon>Neoptera</taxon>
        <taxon>Endopterygota</taxon>
        <taxon>Lepidoptera</taxon>
        <taxon>Glossata</taxon>
        <taxon>Ditrysia</taxon>
        <taxon>Tineoidea</taxon>
        <taxon>Psychidae</taxon>
        <taxon>Oiketicinae</taxon>
        <taxon>Eumeta</taxon>
    </lineage>
</organism>
<dbReference type="GO" id="GO:0030056">
    <property type="term" value="C:hemidesmosome"/>
    <property type="evidence" value="ECO:0007669"/>
    <property type="project" value="TreeGrafter"/>
</dbReference>
<feature type="coiled-coil region" evidence="3">
    <location>
        <begin position="1002"/>
        <end position="1081"/>
    </location>
</feature>
<dbReference type="GO" id="GO:0005198">
    <property type="term" value="F:structural molecule activity"/>
    <property type="evidence" value="ECO:0007669"/>
    <property type="project" value="TreeGrafter"/>
</dbReference>
<sequence length="1631" mass="188416">MSMYRFVKEGGSKRLFVQGTLEGDGDPHSRPLKSSLKKSNQPVGSPITTSLNLASVPRSLREGLTRTETVYDGNYPGAERSYRASSYRGESYNGRVVHDGGQTHFEYDARPTEGVLAVPTSAGGHGVSELQAIHTNKRMSTEVLGSSLESTKISKKDDSGQRRITTRIVRKVTTLTRGEEKASTEDLTRRGDAREVHRSSEHYRHIEMEATHPKKVKISDIVAGNESNVTAREALLSWARRSTAKYPGVRVTDFTSSWRDGLAFNALIHRNRPDLIDWRNIRSRQVRERLETAFHVVEKEYGVTRLLDPEDVDTHEPDEKSLITYISSLYETFPEPAPVHPLFDAESQRRAAAYTEQAAAHRAWLHENCALMQDRAFPSTLIEMKKLLSESTRFRSEEVPARQRDKQKLFHQYRELEKYFETVGECDIEPTLRPEALEQAWSRLLMAQQERERDLADEIRRLERLQRLAEKLHRDIKQMESSLESVERRIDSEIRRVERGVHPADAKMAAEQIEQDLRAMEHGIQEMFQDSHALREGRYPQANDLHRRVQQLHDRWLAARQAFTGRLLPRLSSVRMPVQQTTVRRETRTVLETRVHDADPRFQMLHDATRWCKEKLKKLHESEYGSDLPSVQHEIERHQREHKQIDQFDAKVRVERSCIDVEQCVNNRGNLSGEDLNLYNQHLSQLQKLYTELLTTSTKRGSDLDTLHEFLQSATAELNWLNEKEQIELSRDWADPQINLPSIQHYYEQLMSSLEKRELQFSNVIDRGEALIAQHHPAAKTIEAHLQVMQSQWAWVLQLTLCLETHLKHTTQYHNYFEEIKKAEKWIAKCEESLNTTFSQSEFTLDQGERLLKGTQELREELNANGPTISRLVEEAQDIRPLKQRRQPITRPIRAETVCAYKHANVAIEKGSQVMVVDNSGRSRWRVRLGGAGSEAQLPGAVLALPPPCPDALDAASRLRNAYDRVIQLWQRKNLRMRQNMIFATIKVVKGWDFPQFLAMGAEQRQAIRRALNEDAEKLLAEGDPADPQLRRLRREIDDVNRLFDEFERRARAEEESKNAARIFTEQSSNLLERLEVLERQLHERVANHIPRDLDSLEHLVLQHKDWESSLHALSDDVEEVQSTFRGIALKTPAMKKNLDKVMGKWKELHSKSQLFVERLKVVEIIVNILEENNQSISEFEIKLAQFSDLPNDVDLLKDMHEDLLRMQVAASKQQSQIDQMTYYAENCRHLVESSRSALPHSSLPRAGKHIDLERLDKDVAQLISRWNNVVTQIAERLRSCEAAYQLLKNYSSGLEKEAEWIDDTFSKLQAQPPIEVRPKEQFEPTRNLLNTVVERTPKIEKVNADGGRFIREAKIQSSRCQRYTEWLCEEIHPSLDMRQLRRQAEVEAAERLRARGRAVPERPQTGADAVAKELDQLNANHQRLLDLLYERLRRIAAASPGDIVTLYNARNSAAVELVTKASQWRKIDMRGRKEKGRGVLNLRITRFVGKLESGKRSALHCQLRLTPPTARGLRLMQCFSLYRRNLDASDIEKWLSRYPCRFHCGQYVVLISQRANEQATSYQRAKWSLSSMDIYKPRRVMRALSTFWEGIGYLMEGDRASLARETERSVLAPDPSRRSRLIAAAVRRIV</sequence>
<keyword evidence="2" id="KW-0677">Repeat</keyword>
<dbReference type="Pfam" id="PF21019">
    <property type="entry name" value="Spectrin_3"/>
    <property type="match status" value="1"/>
</dbReference>
<dbReference type="InterPro" id="IPR041615">
    <property type="entry name" value="Desmoplakin_SH3"/>
</dbReference>
<comment type="caution">
    <text evidence="6">The sequence shown here is derived from an EMBL/GenBank/DDBJ whole genome shotgun (WGS) entry which is preliminary data.</text>
</comment>
<dbReference type="GO" id="GO:0005737">
    <property type="term" value="C:cytoplasm"/>
    <property type="evidence" value="ECO:0007669"/>
    <property type="project" value="TreeGrafter"/>
</dbReference>
<dbReference type="InterPro" id="IPR049538">
    <property type="entry name" value="PCN-like_spectrin-like_rpt"/>
</dbReference>
<keyword evidence="3" id="KW-0175">Coiled coil</keyword>
<keyword evidence="7" id="KW-1185">Reference proteome</keyword>
<dbReference type="GO" id="GO:0042060">
    <property type="term" value="P:wound healing"/>
    <property type="evidence" value="ECO:0007669"/>
    <property type="project" value="TreeGrafter"/>
</dbReference>
<dbReference type="PROSITE" id="PS50021">
    <property type="entry name" value="CH"/>
    <property type="match status" value="1"/>
</dbReference>
<dbReference type="GO" id="GO:0031122">
    <property type="term" value="P:cytoplasmic microtubule organization"/>
    <property type="evidence" value="ECO:0007669"/>
    <property type="project" value="TreeGrafter"/>
</dbReference>
<dbReference type="Gene3D" id="1.10.418.10">
    <property type="entry name" value="Calponin-like domain"/>
    <property type="match status" value="1"/>
</dbReference>
<dbReference type="InterPro" id="IPR043197">
    <property type="entry name" value="Plakin"/>
</dbReference>
<feature type="coiled-coil region" evidence="3">
    <location>
        <begin position="445"/>
        <end position="530"/>
    </location>
</feature>
<feature type="region of interest" description="Disordered" evidence="4">
    <location>
        <begin position="18"/>
        <end position="49"/>
    </location>
</feature>
<evidence type="ECO:0000256" key="1">
    <source>
        <dbReference type="ARBA" id="ARBA00022553"/>
    </source>
</evidence>
<dbReference type="InterPro" id="IPR018159">
    <property type="entry name" value="Spectrin/alpha-actinin"/>
</dbReference>
<dbReference type="PANTHER" id="PTHR23169">
    <property type="entry name" value="ENVOPLAKIN"/>
    <property type="match status" value="1"/>
</dbReference>
<dbReference type="STRING" id="151549.A0A4C1U427"/>
<accession>A0A4C1U427</accession>
<keyword evidence="1" id="KW-0597">Phosphoprotein</keyword>
<dbReference type="Gene3D" id="1.20.58.60">
    <property type="match status" value="6"/>
</dbReference>
<dbReference type="Pfam" id="PF17902">
    <property type="entry name" value="SH3_10"/>
    <property type="match status" value="1"/>
</dbReference>
<dbReference type="CDD" id="cd00176">
    <property type="entry name" value="SPEC"/>
    <property type="match status" value="2"/>
</dbReference>
<protein>
    <submittedName>
        <fullName evidence="6">Plectin</fullName>
    </submittedName>
</protein>
<dbReference type="EMBL" id="BGZK01000123">
    <property type="protein sequence ID" value="GBP20867.1"/>
    <property type="molecule type" value="Genomic_DNA"/>
</dbReference>
<name>A0A4C1U427_EUMVA</name>
<proteinExistence type="predicted"/>
<dbReference type="InterPro" id="IPR036872">
    <property type="entry name" value="CH_dom_sf"/>
</dbReference>
<dbReference type="SUPFAM" id="SSF46966">
    <property type="entry name" value="Spectrin repeat"/>
    <property type="match status" value="6"/>
</dbReference>
<dbReference type="SMART" id="SM00033">
    <property type="entry name" value="CH"/>
    <property type="match status" value="1"/>
</dbReference>
<feature type="region of interest" description="Disordered" evidence="4">
    <location>
        <begin position="177"/>
        <end position="198"/>
    </location>
</feature>
<dbReference type="SMART" id="SM00150">
    <property type="entry name" value="SPEC"/>
    <property type="match status" value="6"/>
</dbReference>
<dbReference type="InterPro" id="IPR001715">
    <property type="entry name" value="CH_dom"/>
</dbReference>
<feature type="compositionally biased region" description="Polar residues" evidence="4">
    <location>
        <begin position="37"/>
        <end position="49"/>
    </location>
</feature>
<evidence type="ECO:0000313" key="6">
    <source>
        <dbReference type="EMBL" id="GBP20867.1"/>
    </source>
</evidence>
<dbReference type="FunFam" id="1.20.58.60:FF:000055">
    <property type="entry name" value="Short stop, isoform K"/>
    <property type="match status" value="1"/>
</dbReference>
<dbReference type="GO" id="GO:0016020">
    <property type="term" value="C:membrane"/>
    <property type="evidence" value="ECO:0007669"/>
    <property type="project" value="TreeGrafter"/>
</dbReference>
<dbReference type="Proteomes" id="UP000299102">
    <property type="component" value="Unassembled WGS sequence"/>
</dbReference>
<dbReference type="PANTHER" id="PTHR23169:SF23">
    <property type="entry name" value="SHORT STOP, ISOFORM H"/>
    <property type="match status" value="1"/>
</dbReference>
<dbReference type="GO" id="GO:0005882">
    <property type="term" value="C:intermediate filament"/>
    <property type="evidence" value="ECO:0007669"/>
    <property type="project" value="TreeGrafter"/>
</dbReference>
<dbReference type="GO" id="GO:0045104">
    <property type="term" value="P:intermediate filament cytoskeleton organization"/>
    <property type="evidence" value="ECO:0007669"/>
    <property type="project" value="InterPro"/>
</dbReference>
<dbReference type="Pfam" id="PF00435">
    <property type="entry name" value="Spectrin"/>
    <property type="match status" value="2"/>
</dbReference>
<dbReference type="Gene3D" id="2.30.30.40">
    <property type="entry name" value="SH3 Domains"/>
    <property type="match status" value="1"/>
</dbReference>
<dbReference type="FunFam" id="1.10.418.10:FF:000022">
    <property type="entry name" value="Short stop, isoform K"/>
    <property type="match status" value="1"/>
</dbReference>
<evidence type="ECO:0000313" key="7">
    <source>
        <dbReference type="Proteomes" id="UP000299102"/>
    </source>
</evidence>
<dbReference type="CDD" id="cd21189">
    <property type="entry name" value="CH_PLEC-like_rpt2"/>
    <property type="match status" value="1"/>
</dbReference>
<dbReference type="SUPFAM" id="SSF47576">
    <property type="entry name" value="Calponin-homology domain, CH-domain"/>
    <property type="match status" value="1"/>
</dbReference>
<evidence type="ECO:0000256" key="4">
    <source>
        <dbReference type="SAM" id="MobiDB-lite"/>
    </source>
</evidence>
<gene>
    <name evidence="6" type="primary">Plec</name>
    <name evidence="6" type="ORF">EVAR_80686_1</name>
</gene>
<evidence type="ECO:0000256" key="3">
    <source>
        <dbReference type="SAM" id="Coils"/>
    </source>
</evidence>
<evidence type="ECO:0000256" key="2">
    <source>
        <dbReference type="ARBA" id="ARBA00022737"/>
    </source>
</evidence>
<dbReference type="Pfam" id="PF00307">
    <property type="entry name" value="CH"/>
    <property type="match status" value="1"/>
</dbReference>